<keyword evidence="5" id="KW-0276">Fatty acid metabolism</keyword>
<evidence type="ECO:0000256" key="2">
    <source>
        <dbReference type="ARBA" id="ARBA00008749"/>
    </source>
</evidence>
<evidence type="ECO:0000256" key="12">
    <source>
        <dbReference type="SAM" id="Phobius"/>
    </source>
</evidence>
<dbReference type="GO" id="GO:0016020">
    <property type="term" value="C:membrane"/>
    <property type="evidence" value="ECO:0007669"/>
    <property type="project" value="UniProtKB-SubCell"/>
</dbReference>
<reference evidence="14 15" key="1">
    <citation type="submission" date="2020-08" db="EMBL/GenBank/DDBJ databases">
        <title>Genomic Encyclopedia of Type Strains, Phase III (KMG-III): the genomes of soil and plant-associated and newly described type strains.</title>
        <authorList>
            <person name="Whitman W."/>
        </authorList>
    </citation>
    <scope>NUCLEOTIDE SEQUENCE [LARGE SCALE GENOMIC DNA]</scope>
    <source>
        <strain evidence="14 15">CECT 8799</strain>
    </source>
</reference>
<organism evidence="14 15">
    <name type="scientific">Microbulbifer rhizosphaerae</name>
    <dbReference type="NCBI Taxonomy" id="1562603"/>
    <lineage>
        <taxon>Bacteria</taxon>
        <taxon>Pseudomonadati</taxon>
        <taxon>Pseudomonadota</taxon>
        <taxon>Gammaproteobacteria</taxon>
        <taxon>Cellvibrionales</taxon>
        <taxon>Microbulbiferaceae</taxon>
        <taxon>Microbulbifer</taxon>
    </lineage>
</organism>
<dbReference type="AlphaFoldDB" id="A0A7W4ZAM4"/>
<evidence type="ECO:0000256" key="9">
    <source>
        <dbReference type="ARBA" id="ARBA00023098"/>
    </source>
</evidence>
<proteinExistence type="inferred from homology"/>
<dbReference type="InterPro" id="IPR005804">
    <property type="entry name" value="FA_desaturase_dom"/>
</dbReference>
<comment type="similarity">
    <text evidence="2">Belongs to the fatty acid desaturase type 2 family.</text>
</comment>
<keyword evidence="15" id="KW-1185">Reference proteome</keyword>
<dbReference type="InterPro" id="IPR015876">
    <property type="entry name" value="Acyl-CoA_DS"/>
</dbReference>
<evidence type="ECO:0000256" key="1">
    <source>
        <dbReference type="ARBA" id="ARBA00004141"/>
    </source>
</evidence>
<dbReference type="Proteomes" id="UP000535937">
    <property type="component" value="Unassembled WGS sequence"/>
</dbReference>
<feature type="transmembrane region" description="Helical" evidence="12">
    <location>
        <begin position="79"/>
        <end position="100"/>
    </location>
</feature>
<name>A0A7W4ZAM4_9GAMM</name>
<sequence>MNAVSETPRPATPPRLWVTTILFASTALAALILVPLYGVLYGYHWSQWLAFAVYGALCGLSITAGYHRLWSHRTYEAHWSLRLFFALFGAAALQNSALVWCSGHRRHHRHVDDNERDPYSANRGFWFSHIGWMLRDYPSGQEDFDNAKDLQRDKIVMFQHNHYVPLTLAMNLGLPLLLGWLTGDIVAMLLLAGVLRIVVNHHTTFFINSLAHIWGRRPYTDENTARDNDLLAFLTFGEGYHNYHHIFQTDYRNGIRWYHWDPTKWLIRTASWLGLAHNLKTVPAMRIQRAMLTMQFKRAERKLEESSHRDSWRQLVEKEAQQFSAALAEWKELQAQRYENARERLLARWESAAIRTRVKELEYSLKMQRKRLNIMMEQFHLCPAQVA</sequence>
<keyword evidence="11" id="KW-0275">Fatty acid biosynthesis</keyword>
<evidence type="ECO:0000256" key="10">
    <source>
        <dbReference type="ARBA" id="ARBA00023136"/>
    </source>
</evidence>
<evidence type="ECO:0000256" key="5">
    <source>
        <dbReference type="ARBA" id="ARBA00022832"/>
    </source>
</evidence>
<keyword evidence="4 12" id="KW-0812">Transmembrane</keyword>
<evidence type="ECO:0000256" key="6">
    <source>
        <dbReference type="ARBA" id="ARBA00022989"/>
    </source>
</evidence>
<evidence type="ECO:0000256" key="11">
    <source>
        <dbReference type="ARBA" id="ARBA00023160"/>
    </source>
</evidence>
<dbReference type="EMBL" id="JACHWZ010000019">
    <property type="protein sequence ID" value="MBB3062711.1"/>
    <property type="molecule type" value="Genomic_DNA"/>
</dbReference>
<accession>A0A7W4ZAM4</accession>
<evidence type="ECO:0000256" key="8">
    <source>
        <dbReference type="ARBA" id="ARBA00023004"/>
    </source>
</evidence>
<dbReference type="CDD" id="cd03505">
    <property type="entry name" value="Delta9-FADS-like"/>
    <property type="match status" value="1"/>
</dbReference>
<dbReference type="Pfam" id="PF00487">
    <property type="entry name" value="FA_desaturase"/>
    <property type="match status" value="1"/>
</dbReference>
<keyword evidence="7 14" id="KW-0560">Oxidoreductase</keyword>
<feature type="transmembrane region" description="Helical" evidence="12">
    <location>
        <begin position="187"/>
        <end position="207"/>
    </location>
</feature>
<feature type="transmembrane region" description="Helical" evidence="12">
    <location>
        <begin position="16"/>
        <end position="41"/>
    </location>
</feature>
<dbReference type="PANTHER" id="PTHR11351">
    <property type="entry name" value="ACYL-COA DESATURASE"/>
    <property type="match status" value="1"/>
</dbReference>
<comment type="caution">
    <text evidence="14">The sequence shown here is derived from an EMBL/GenBank/DDBJ whole genome shotgun (WGS) entry which is preliminary data.</text>
</comment>
<gene>
    <name evidence="14" type="ORF">FHS09_003560</name>
</gene>
<evidence type="ECO:0000313" key="15">
    <source>
        <dbReference type="Proteomes" id="UP000535937"/>
    </source>
</evidence>
<evidence type="ECO:0000256" key="7">
    <source>
        <dbReference type="ARBA" id="ARBA00023002"/>
    </source>
</evidence>
<keyword evidence="8" id="KW-0408">Iron</keyword>
<dbReference type="GO" id="GO:0004768">
    <property type="term" value="F:stearoyl-CoA 9-desaturase activity"/>
    <property type="evidence" value="ECO:0007669"/>
    <property type="project" value="UniProtKB-EC"/>
</dbReference>
<keyword evidence="10 12" id="KW-0472">Membrane</keyword>
<dbReference type="RefSeq" id="WP_183462241.1">
    <property type="nucleotide sequence ID" value="NZ_JACHWZ010000019.1"/>
</dbReference>
<dbReference type="GO" id="GO:0006633">
    <property type="term" value="P:fatty acid biosynthetic process"/>
    <property type="evidence" value="ECO:0007669"/>
    <property type="project" value="UniProtKB-KW"/>
</dbReference>
<keyword evidence="9" id="KW-0443">Lipid metabolism</keyword>
<dbReference type="EC" id="1.14.19.1" evidence="14"/>
<feature type="domain" description="Fatty acid desaturase" evidence="13">
    <location>
        <begin position="47"/>
        <end position="268"/>
    </location>
</feature>
<dbReference type="PANTHER" id="PTHR11351:SF31">
    <property type="entry name" value="DESATURASE 1, ISOFORM A-RELATED"/>
    <property type="match status" value="1"/>
</dbReference>
<feature type="transmembrane region" description="Helical" evidence="12">
    <location>
        <begin position="48"/>
        <end position="67"/>
    </location>
</feature>
<comment type="subcellular location">
    <subcellularLocation>
        <location evidence="1">Membrane</location>
        <topology evidence="1">Multi-pass membrane protein</topology>
    </subcellularLocation>
</comment>
<dbReference type="PRINTS" id="PR00075">
    <property type="entry name" value="FACDDSATRASE"/>
</dbReference>
<evidence type="ECO:0000256" key="4">
    <source>
        <dbReference type="ARBA" id="ARBA00022692"/>
    </source>
</evidence>
<keyword evidence="6 12" id="KW-1133">Transmembrane helix</keyword>
<protein>
    <submittedName>
        <fullName evidence="14">Stearoyl-CoA desaturase (Delta-9 desaturase)</fullName>
        <ecNumber evidence="14">1.14.19.1</ecNumber>
    </submittedName>
</protein>
<evidence type="ECO:0000259" key="13">
    <source>
        <dbReference type="Pfam" id="PF00487"/>
    </source>
</evidence>
<evidence type="ECO:0000256" key="3">
    <source>
        <dbReference type="ARBA" id="ARBA00022516"/>
    </source>
</evidence>
<keyword evidence="3" id="KW-0444">Lipid biosynthesis</keyword>
<evidence type="ECO:0000313" key="14">
    <source>
        <dbReference type="EMBL" id="MBB3062711.1"/>
    </source>
</evidence>